<dbReference type="GO" id="GO:0032259">
    <property type="term" value="P:methylation"/>
    <property type="evidence" value="ECO:0007669"/>
    <property type="project" value="UniProtKB-KW"/>
</dbReference>
<reference evidence="5 6" key="1">
    <citation type="journal article" date="2014" name="J. Biotechnol.">
        <title>Complete genome sequence of the actinobacterium Actinoplanes friuliensis HAG 010964, producer of the lipopeptide antibiotic friulimycin.</title>
        <authorList>
            <person name="Ruckert C."/>
            <person name="Szczepanowski R."/>
            <person name="Albersmeier A."/>
            <person name="Goesmann A."/>
            <person name="Fischer N."/>
            <person name="Steinkamper A."/>
            <person name="Puhler A."/>
            <person name="Biener R."/>
            <person name="Schwartz D."/>
            <person name="Kalinowski J."/>
        </authorList>
    </citation>
    <scope>NUCLEOTIDE SEQUENCE [LARGE SCALE GENOMIC DNA]</scope>
    <source>
        <strain evidence="5 6">DSM 7358</strain>
    </source>
</reference>
<dbReference type="InterPro" id="IPR013216">
    <property type="entry name" value="Methyltransf_11"/>
</dbReference>
<evidence type="ECO:0000256" key="2">
    <source>
        <dbReference type="ARBA" id="ARBA00022603"/>
    </source>
</evidence>
<proteinExistence type="inferred from homology"/>
<dbReference type="HOGENOM" id="CLU_049344_3_0_11"/>
<dbReference type="CDD" id="cd02440">
    <property type="entry name" value="AdoMet_MTases"/>
    <property type="match status" value="1"/>
</dbReference>
<dbReference type="Gene3D" id="3.40.50.150">
    <property type="entry name" value="Vaccinia Virus protein VP39"/>
    <property type="match status" value="1"/>
</dbReference>
<dbReference type="PANTHER" id="PTHR44942:SF4">
    <property type="entry name" value="METHYLTRANSFERASE TYPE 11 DOMAIN-CONTAINING PROTEIN"/>
    <property type="match status" value="1"/>
</dbReference>
<name>U5W0V2_9ACTN</name>
<dbReference type="PANTHER" id="PTHR44942">
    <property type="entry name" value="METHYLTRANSF_11 DOMAIN-CONTAINING PROTEIN"/>
    <property type="match status" value="1"/>
</dbReference>
<dbReference type="eggNOG" id="COG2226">
    <property type="taxonomic scope" value="Bacteria"/>
</dbReference>
<dbReference type="EMBL" id="CP006272">
    <property type="protein sequence ID" value="AGZ42637.1"/>
    <property type="molecule type" value="Genomic_DNA"/>
</dbReference>
<dbReference type="KEGG" id="afs:AFR_21835"/>
<keyword evidence="2 5" id="KW-0489">Methyltransferase</keyword>
<dbReference type="RefSeq" id="WP_023363008.1">
    <property type="nucleotide sequence ID" value="NC_022657.1"/>
</dbReference>
<dbReference type="PATRIC" id="fig|1246995.3.peg.4424"/>
<comment type="similarity">
    <text evidence="1">Belongs to the methyltransferase superfamily.</text>
</comment>
<evidence type="ECO:0000256" key="3">
    <source>
        <dbReference type="ARBA" id="ARBA00022679"/>
    </source>
</evidence>
<gene>
    <name evidence="5" type="ORF">AFR_21835</name>
</gene>
<keyword evidence="3 5" id="KW-0808">Transferase</keyword>
<protein>
    <submittedName>
        <fullName evidence="5">Putative methyltransferase</fullName>
    </submittedName>
</protein>
<dbReference type="OrthoDB" id="9797252at2"/>
<keyword evidence="6" id="KW-1185">Reference proteome</keyword>
<sequence length="238" mass="26211">MSDHATSFGPVAALYERARPPYPREALEWLLPGGEPRVVDLGAGTGKLTRQIRDLGLPVTAVEPSDGMRAELARVLPGVTVLAGTAEEIPLPDASADVVLCAQAWHWVDPDRAVPEVARVLSPGGRLGLIWNLRDESVDWVRQLGEIIDSREMRRDDRIGAPFGPSETRDFTWTHRIGLDRLLDLVASRSYVILLPATERAAVLDRVRELAATHPDLAGRDTFELPYVTQCLRASLQD</sequence>
<dbReference type="SUPFAM" id="SSF53335">
    <property type="entry name" value="S-adenosyl-L-methionine-dependent methyltransferases"/>
    <property type="match status" value="1"/>
</dbReference>
<dbReference type="InterPro" id="IPR051052">
    <property type="entry name" value="Diverse_substrate_MTase"/>
</dbReference>
<accession>U5W0V2</accession>
<evidence type="ECO:0000313" key="6">
    <source>
        <dbReference type="Proteomes" id="UP000017746"/>
    </source>
</evidence>
<dbReference type="Proteomes" id="UP000017746">
    <property type="component" value="Chromosome"/>
</dbReference>
<dbReference type="GO" id="GO:0008757">
    <property type="term" value="F:S-adenosylmethionine-dependent methyltransferase activity"/>
    <property type="evidence" value="ECO:0007669"/>
    <property type="project" value="InterPro"/>
</dbReference>
<organism evidence="5 6">
    <name type="scientific">Actinoplanes friuliensis DSM 7358</name>
    <dbReference type="NCBI Taxonomy" id="1246995"/>
    <lineage>
        <taxon>Bacteria</taxon>
        <taxon>Bacillati</taxon>
        <taxon>Actinomycetota</taxon>
        <taxon>Actinomycetes</taxon>
        <taxon>Micromonosporales</taxon>
        <taxon>Micromonosporaceae</taxon>
        <taxon>Actinoplanes</taxon>
    </lineage>
</organism>
<dbReference type="InterPro" id="IPR029063">
    <property type="entry name" value="SAM-dependent_MTases_sf"/>
</dbReference>
<evidence type="ECO:0000313" key="5">
    <source>
        <dbReference type="EMBL" id="AGZ42637.1"/>
    </source>
</evidence>
<evidence type="ECO:0000256" key="1">
    <source>
        <dbReference type="ARBA" id="ARBA00008361"/>
    </source>
</evidence>
<dbReference type="Pfam" id="PF08241">
    <property type="entry name" value="Methyltransf_11"/>
    <property type="match status" value="1"/>
</dbReference>
<feature type="domain" description="Methyltransferase type 11" evidence="4">
    <location>
        <begin position="39"/>
        <end position="127"/>
    </location>
</feature>
<evidence type="ECO:0000259" key="4">
    <source>
        <dbReference type="Pfam" id="PF08241"/>
    </source>
</evidence>
<dbReference type="AlphaFoldDB" id="U5W0V2"/>